<accession>A0A0C2HT03</accession>
<keyword evidence="3 8" id="KW-0597">Phosphoprotein</keyword>
<dbReference type="Gene3D" id="3.40.50.2300">
    <property type="match status" value="1"/>
</dbReference>
<dbReference type="InterPro" id="IPR001789">
    <property type="entry name" value="Sig_transdc_resp-reg_receiver"/>
</dbReference>
<dbReference type="InterPro" id="IPR004358">
    <property type="entry name" value="Sig_transdc_His_kin-like_C"/>
</dbReference>
<dbReference type="EMBL" id="JWJD01000006">
    <property type="protein sequence ID" value="KIH75917.1"/>
    <property type="molecule type" value="Genomic_DNA"/>
</dbReference>
<evidence type="ECO:0000259" key="9">
    <source>
        <dbReference type="PROSITE" id="PS50109"/>
    </source>
</evidence>
<evidence type="ECO:0000256" key="6">
    <source>
        <dbReference type="ARBA" id="ARBA00023125"/>
    </source>
</evidence>
<dbReference type="PANTHER" id="PTHR43547:SF2">
    <property type="entry name" value="HYBRID SIGNAL TRANSDUCTION HISTIDINE KINASE C"/>
    <property type="match status" value="1"/>
</dbReference>
<dbReference type="PROSITE" id="PS50110">
    <property type="entry name" value="RESPONSE_REGULATORY"/>
    <property type="match status" value="1"/>
</dbReference>
<dbReference type="InterPro" id="IPR011006">
    <property type="entry name" value="CheY-like_superfamily"/>
</dbReference>
<evidence type="ECO:0000256" key="4">
    <source>
        <dbReference type="ARBA" id="ARBA00023012"/>
    </source>
</evidence>
<sequence length="392" mass="43464">MPAIEKIADGNSCEETTDFARGRVLVVDDEPELAELLAYSLHQQGFATITAADGFNACRMIESERPDLIVLDIMMPDLDGWEVCRLLRSVPDEDVATIPVIMLTALSDLEDRLRGLELGADAYVSKPYSPREVLALVDNLVTRRRREQSQRRELTRVRSRERLSADIQSLLFHELRNQLVVIGGFSGLLSRGGYEKVPAKAHTYLKAIQRSSDYLSLIAEEFHMIGQIENEGISLPMEEVDLHEIVQEVVALFGPLAECRGVNLKLCEDSQVNYVPVQGNRAALKVIISNLVDNAIKFSAIGKEVCLRLLPTQNRLAGVEVSDHGPGISRQEQELVFRKFCRGRTGSEQVKGSGLGLYVVRTLVQAMDGGILLDSEPGRGCCFQVRFAARDA</sequence>
<dbReference type="CDD" id="cd17574">
    <property type="entry name" value="REC_OmpR"/>
    <property type="match status" value="1"/>
</dbReference>
<dbReference type="InterPro" id="IPR036890">
    <property type="entry name" value="HATPase_C_sf"/>
</dbReference>
<dbReference type="Proteomes" id="UP000035068">
    <property type="component" value="Unassembled WGS sequence"/>
</dbReference>
<evidence type="ECO:0000256" key="3">
    <source>
        <dbReference type="ARBA" id="ARBA00022553"/>
    </source>
</evidence>
<dbReference type="AlphaFoldDB" id="A0A0C2HT03"/>
<dbReference type="PRINTS" id="PR00344">
    <property type="entry name" value="BCTRLSENSOR"/>
</dbReference>
<protein>
    <recommendedName>
        <fullName evidence="2">histidine kinase</fullName>
        <ecNumber evidence="2">2.7.13.3</ecNumber>
    </recommendedName>
</protein>
<evidence type="ECO:0000313" key="12">
    <source>
        <dbReference type="Proteomes" id="UP000035068"/>
    </source>
</evidence>
<dbReference type="SUPFAM" id="SSF47384">
    <property type="entry name" value="Homodimeric domain of signal transducing histidine kinase"/>
    <property type="match status" value="1"/>
</dbReference>
<evidence type="ECO:0000259" key="10">
    <source>
        <dbReference type="PROSITE" id="PS50110"/>
    </source>
</evidence>
<proteinExistence type="predicted"/>
<dbReference type="GO" id="GO:0000155">
    <property type="term" value="F:phosphorelay sensor kinase activity"/>
    <property type="evidence" value="ECO:0007669"/>
    <property type="project" value="InterPro"/>
</dbReference>
<keyword evidence="6" id="KW-0238">DNA-binding</keyword>
<dbReference type="Gene3D" id="3.30.565.10">
    <property type="entry name" value="Histidine kinase-like ATPase, C-terminal domain"/>
    <property type="match status" value="1"/>
</dbReference>
<gene>
    <name evidence="11" type="ORF">GFER_13450</name>
</gene>
<dbReference type="InterPro" id="IPR003594">
    <property type="entry name" value="HATPase_dom"/>
</dbReference>
<dbReference type="InterPro" id="IPR036097">
    <property type="entry name" value="HisK_dim/P_sf"/>
</dbReference>
<evidence type="ECO:0000256" key="8">
    <source>
        <dbReference type="PROSITE-ProRule" id="PRU00169"/>
    </source>
</evidence>
<feature type="domain" description="Histidine kinase" evidence="9">
    <location>
        <begin position="170"/>
        <end position="391"/>
    </location>
</feature>
<dbReference type="PROSITE" id="PS50109">
    <property type="entry name" value="HIS_KIN"/>
    <property type="match status" value="1"/>
</dbReference>
<reference evidence="11 12" key="1">
    <citation type="submission" date="2014-12" db="EMBL/GenBank/DDBJ databases">
        <title>Genomes of Geoalkalibacter ferrihydriticus and Geoalkalibacter subterraneus, two haloalkaliphilic metal-reducing members of the Geobacteraceae.</title>
        <authorList>
            <person name="Badalamenti J.P."/>
            <person name="Torres C.I."/>
            <person name="Krajmalnik-Brown R."/>
            <person name="Bond D.R."/>
        </authorList>
    </citation>
    <scope>NUCLEOTIDE SEQUENCE [LARGE SCALE GENOMIC DNA]</scope>
    <source>
        <strain evidence="11 12">DSM 17813</strain>
    </source>
</reference>
<feature type="domain" description="Response regulatory" evidence="10">
    <location>
        <begin position="23"/>
        <end position="141"/>
    </location>
</feature>
<name>A0A0C2HT03_9BACT</name>
<dbReference type="EC" id="2.7.13.3" evidence="2"/>
<dbReference type="SMART" id="SM00387">
    <property type="entry name" value="HATPase_c"/>
    <property type="match status" value="1"/>
</dbReference>
<dbReference type="SUPFAM" id="SSF52172">
    <property type="entry name" value="CheY-like"/>
    <property type="match status" value="1"/>
</dbReference>
<dbReference type="RefSeq" id="WP_040100234.1">
    <property type="nucleotide sequence ID" value="NZ_JWJD01000006.1"/>
</dbReference>
<keyword evidence="5" id="KW-0805">Transcription regulation</keyword>
<keyword evidence="7" id="KW-0804">Transcription</keyword>
<dbReference type="FunFam" id="3.40.50.2300:FF:000001">
    <property type="entry name" value="DNA-binding response regulator PhoB"/>
    <property type="match status" value="1"/>
</dbReference>
<organism evidence="11 12">
    <name type="scientific">Geoalkalibacter ferrihydriticus DSM 17813</name>
    <dbReference type="NCBI Taxonomy" id="1121915"/>
    <lineage>
        <taxon>Bacteria</taxon>
        <taxon>Pseudomonadati</taxon>
        <taxon>Thermodesulfobacteriota</taxon>
        <taxon>Desulfuromonadia</taxon>
        <taxon>Desulfuromonadales</taxon>
        <taxon>Geoalkalibacteraceae</taxon>
        <taxon>Geoalkalibacter</taxon>
    </lineage>
</organism>
<keyword evidence="4" id="KW-0902">Two-component regulatory system</keyword>
<comment type="catalytic activity">
    <reaction evidence="1">
        <text>ATP + protein L-histidine = ADP + protein N-phospho-L-histidine.</text>
        <dbReference type="EC" id="2.7.13.3"/>
    </reaction>
</comment>
<dbReference type="Pfam" id="PF00072">
    <property type="entry name" value="Response_reg"/>
    <property type="match status" value="1"/>
</dbReference>
<evidence type="ECO:0000256" key="7">
    <source>
        <dbReference type="ARBA" id="ARBA00023163"/>
    </source>
</evidence>
<dbReference type="PANTHER" id="PTHR43547">
    <property type="entry name" value="TWO-COMPONENT HISTIDINE KINASE"/>
    <property type="match status" value="1"/>
</dbReference>
<comment type="caution">
    <text evidence="11">The sequence shown here is derived from an EMBL/GenBank/DDBJ whole genome shotgun (WGS) entry which is preliminary data.</text>
</comment>
<dbReference type="SMART" id="SM00448">
    <property type="entry name" value="REC"/>
    <property type="match status" value="1"/>
</dbReference>
<dbReference type="GO" id="GO:0003677">
    <property type="term" value="F:DNA binding"/>
    <property type="evidence" value="ECO:0007669"/>
    <property type="project" value="UniProtKB-KW"/>
</dbReference>
<evidence type="ECO:0000256" key="5">
    <source>
        <dbReference type="ARBA" id="ARBA00023015"/>
    </source>
</evidence>
<dbReference type="SUPFAM" id="SSF55874">
    <property type="entry name" value="ATPase domain of HSP90 chaperone/DNA topoisomerase II/histidine kinase"/>
    <property type="match status" value="1"/>
</dbReference>
<evidence type="ECO:0000313" key="11">
    <source>
        <dbReference type="EMBL" id="KIH75917.1"/>
    </source>
</evidence>
<dbReference type="Pfam" id="PF02518">
    <property type="entry name" value="HATPase_c"/>
    <property type="match status" value="1"/>
</dbReference>
<evidence type="ECO:0000256" key="1">
    <source>
        <dbReference type="ARBA" id="ARBA00000085"/>
    </source>
</evidence>
<keyword evidence="12" id="KW-1185">Reference proteome</keyword>
<evidence type="ECO:0000256" key="2">
    <source>
        <dbReference type="ARBA" id="ARBA00012438"/>
    </source>
</evidence>
<feature type="modified residue" description="4-aspartylphosphate" evidence="8">
    <location>
        <position position="72"/>
    </location>
</feature>
<dbReference type="InterPro" id="IPR005467">
    <property type="entry name" value="His_kinase_dom"/>
</dbReference>